<dbReference type="InterPro" id="IPR029058">
    <property type="entry name" value="AB_hydrolase_fold"/>
</dbReference>
<organism evidence="1 2">
    <name type="scientific">Flammeovirga aprica JL-4</name>
    <dbReference type="NCBI Taxonomy" id="694437"/>
    <lineage>
        <taxon>Bacteria</taxon>
        <taxon>Pseudomonadati</taxon>
        <taxon>Bacteroidota</taxon>
        <taxon>Cytophagia</taxon>
        <taxon>Cytophagales</taxon>
        <taxon>Flammeovirgaceae</taxon>
        <taxon>Flammeovirga</taxon>
    </lineage>
</organism>
<accession>A0A7X9RT65</accession>
<proteinExistence type="predicted"/>
<dbReference type="SUPFAM" id="SSF53474">
    <property type="entry name" value="alpha/beta-Hydrolases"/>
    <property type="match status" value="1"/>
</dbReference>
<protein>
    <recommendedName>
        <fullName evidence="3">Alpha/beta hydrolase</fullName>
    </recommendedName>
</protein>
<dbReference type="EMBL" id="JABANE010000005">
    <property type="protein sequence ID" value="NME66889.1"/>
    <property type="molecule type" value="Genomic_DNA"/>
</dbReference>
<dbReference type="RefSeq" id="WP_169654803.1">
    <property type="nucleotide sequence ID" value="NZ_JABANE010000005.1"/>
</dbReference>
<comment type="caution">
    <text evidence="1">The sequence shown here is derived from an EMBL/GenBank/DDBJ whole genome shotgun (WGS) entry which is preliminary data.</text>
</comment>
<evidence type="ECO:0008006" key="3">
    <source>
        <dbReference type="Google" id="ProtNLM"/>
    </source>
</evidence>
<reference evidence="1 2" key="1">
    <citation type="submission" date="2020-04" db="EMBL/GenBank/DDBJ databases">
        <title>Flammeovirga sp. SR4, a novel species isolated from seawater.</title>
        <authorList>
            <person name="Wang X."/>
        </authorList>
    </citation>
    <scope>NUCLEOTIDE SEQUENCE [LARGE SCALE GENOMIC DNA]</scope>
    <source>
        <strain evidence="1 2">ATCC 23126</strain>
    </source>
</reference>
<dbReference type="Proteomes" id="UP000576082">
    <property type="component" value="Unassembled WGS sequence"/>
</dbReference>
<dbReference type="AlphaFoldDB" id="A0A7X9RT65"/>
<evidence type="ECO:0000313" key="2">
    <source>
        <dbReference type="Proteomes" id="UP000576082"/>
    </source>
</evidence>
<keyword evidence="2" id="KW-1185">Reference proteome</keyword>
<sequence>MEQQKNWVPLQIEAPFYTNGAITESTEHLWMVFHGYGQLADHFMRRFDILSAAQHHVVACQGLSRFYLDKQYQKVGASWMTKLDREADIRHQQLYISTVFENRLQALDNLNESVKYNYLAFSQGGTTVLRWLNYYKPKVDNLILWAGDIPKELTADDFNFLTPDSNVFMVLGDKDPFRTFIDINKQKELLNSLNCNSKFISFDGGHHVRRDVLEECLKHF</sequence>
<evidence type="ECO:0000313" key="1">
    <source>
        <dbReference type="EMBL" id="NME66889.1"/>
    </source>
</evidence>
<gene>
    <name evidence="1" type="ORF">HHU12_02825</name>
</gene>
<name>A0A7X9RT65_9BACT</name>
<dbReference type="Gene3D" id="3.40.50.1820">
    <property type="entry name" value="alpha/beta hydrolase"/>
    <property type="match status" value="1"/>
</dbReference>